<reference evidence="1" key="1">
    <citation type="submission" date="2019-09" db="EMBL/GenBank/DDBJ databases">
        <authorList>
            <person name="Zhang L."/>
        </authorList>
    </citation>
    <scope>NUCLEOTIDE SEQUENCE</scope>
</reference>
<dbReference type="EMBL" id="LR721780">
    <property type="protein sequence ID" value="VVW08051.1"/>
    <property type="molecule type" value="Genomic_DNA"/>
</dbReference>
<gene>
    <name evidence="1" type="ORF">NYM_LOCUS13299</name>
</gene>
<organism evidence="1">
    <name type="scientific">Nymphaea colorata</name>
    <name type="common">pocket water lily</name>
    <dbReference type="NCBI Taxonomy" id="210225"/>
    <lineage>
        <taxon>Eukaryota</taxon>
        <taxon>Viridiplantae</taxon>
        <taxon>Streptophyta</taxon>
        <taxon>Embryophyta</taxon>
        <taxon>Tracheophyta</taxon>
        <taxon>Spermatophyta</taxon>
        <taxon>Magnoliopsida</taxon>
        <taxon>Nymphaeales</taxon>
        <taxon>Nymphaeaceae</taxon>
        <taxon>Nymphaea</taxon>
    </lineage>
</organism>
<evidence type="ECO:0000313" key="1">
    <source>
        <dbReference type="EMBL" id="VVW08051.1"/>
    </source>
</evidence>
<name>A0A5K1B0P4_9MAGN</name>
<protein>
    <submittedName>
        <fullName evidence="1">Uncharacterized protein</fullName>
    </submittedName>
</protein>
<dbReference type="AlphaFoldDB" id="A0A5K1B0P4"/>
<accession>A0A5K1B0P4</accession>
<proteinExistence type="predicted"/>
<sequence length="42" mass="4966">MLRSYLLRGSHKCLILFAVMFMNGSEYYNSFHFGLSEMDSLR</sequence>